<reference evidence="2" key="1">
    <citation type="submission" date="2021-03" db="EMBL/GenBank/DDBJ databases">
        <title>Comparative genomics and phylogenomic investigation of the class Geoglossomycetes provide insights into ecological specialization and systematics.</title>
        <authorList>
            <person name="Melie T."/>
            <person name="Pirro S."/>
            <person name="Miller A.N."/>
            <person name="Quandt A."/>
        </authorList>
    </citation>
    <scope>NUCLEOTIDE SEQUENCE</scope>
    <source>
        <strain evidence="2">GBOQ0MN5Z8</strain>
    </source>
</reference>
<feature type="region of interest" description="Disordered" evidence="1">
    <location>
        <begin position="53"/>
        <end position="80"/>
    </location>
</feature>
<evidence type="ECO:0000313" key="3">
    <source>
        <dbReference type="Proteomes" id="UP000698800"/>
    </source>
</evidence>
<name>A0A9P8ICH9_9PEZI</name>
<feature type="region of interest" description="Disordered" evidence="1">
    <location>
        <begin position="227"/>
        <end position="246"/>
    </location>
</feature>
<keyword evidence="3" id="KW-1185">Reference proteome</keyword>
<evidence type="ECO:0000256" key="1">
    <source>
        <dbReference type="SAM" id="MobiDB-lite"/>
    </source>
</evidence>
<dbReference type="Proteomes" id="UP000698800">
    <property type="component" value="Unassembled WGS sequence"/>
</dbReference>
<protein>
    <submittedName>
        <fullName evidence="2">Uncharacterized protein</fullName>
    </submittedName>
</protein>
<accession>A0A9P8ICH9</accession>
<dbReference type="AlphaFoldDB" id="A0A9P8ICH9"/>
<feature type="compositionally biased region" description="Polar residues" evidence="1">
    <location>
        <begin position="53"/>
        <end position="75"/>
    </location>
</feature>
<feature type="region of interest" description="Disordered" evidence="1">
    <location>
        <begin position="102"/>
        <end position="137"/>
    </location>
</feature>
<feature type="compositionally biased region" description="Basic and acidic residues" evidence="1">
    <location>
        <begin position="233"/>
        <end position="244"/>
    </location>
</feature>
<dbReference type="EMBL" id="JAGHQL010000071">
    <property type="protein sequence ID" value="KAH0541684.1"/>
    <property type="molecule type" value="Genomic_DNA"/>
</dbReference>
<feature type="compositionally biased region" description="Polar residues" evidence="1">
    <location>
        <begin position="104"/>
        <end position="119"/>
    </location>
</feature>
<proteinExistence type="predicted"/>
<feature type="region of interest" description="Disordered" evidence="1">
    <location>
        <begin position="158"/>
        <end position="205"/>
    </location>
</feature>
<organism evidence="2 3">
    <name type="scientific">Glutinoglossum americanum</name>
    <dbReference type="NCBI Taxonomy" id="1670608"/>
    <lineage>
        <taxon>Eukaryota</taxon>
        <taxon>Fungi</taxon>
        <taxon>Dikarya</taxon>
        <taxon>Ascomycota</taxon>
        <taxon>Pezizomycotina</taxon>
        <taxon>Geoglossomycetes</taxon>
        <taxon>Geoglossales</taxon>
        <taxon>Geoglossaceae</taxon>
        <taxon>Glutinoglossum</taxon>
    </lineage>
</organism>
<sequence length="306" mass="33109">MNASYLEGSAPIHPLDSWATLDEVVTPPEPQLGRFRTLDEIVENNAMHLSLHGLQQSNPDGADQNDPTIRWSTTADPGIPYGELSQDAAWMQYGDGWVDMPDSYSISEDSSGNPGTTPTGLPHTNIPAPLQHMGSLPPLLGEPAQLLLPILTLPDRARTPAAEPSSSNQSDAKAGDQARPPQRSTVGHDERWPKRRGGIPLKASSMSDDLRGQLRAHKYGQLQSQFRIQSPDGPKRPHVKEAKASKPTRSLRRCVLCIARKVKVRWTPAGAFESATDMSGSATMASLVRSANSSSTSKDFITSHVA</sequence>
<comment type="caution">
    <text evidence="2">The sequence shown here is derived from an EMBL/GenBank/DDBJ whole genome shotgun (WGS) entry which is preliminary data.</text>
</comment>
<gene>
    <name evidence="2" type="ORF">FGG08_003847</name>
</gene>
<evidence type="ECO:0000313" key="2">
    <source>
        <dbReference type="EMBL" id="KAH0541684.1"/>
    </source>
</evidence>